<name>A0AA38UMC2_9AGAR</name>
<protein>
    <submittedName>
        <fullName evidence="2">Uncharacterized protein</fullName>
    </submittedName>
</protein>
<proteinExistence type="predicted"/>
<gene>
    <name evidence="2" type="ORF">F5890DRAFT_1478309</name>
</gene>
<dbReference type="AlphaFoldDB" id="A0AA38UMC2"/>
<dbReference type="Proteomes" id="UP001163850">
    <property type="component" value="Unassembled WGS sequence"/>
</dbReference>
<sequence length="218" mass="23795">MSTAKNNTTGSQIAKQYKLGFTPPSPNSNDTSNEDEMTVDALITKAVNLKLLKAGEDCFTALPTQLVRFAAEASDGNMATRRVNWDKLRAKQLEPWRREMTKEMTATTAELKNTVEDLGKVVRQAKTAGTGLEEGEIPRGTHPSSYAQAAKNRAGNRPYHGRRPEAAIAASAIAEHRGRLHLHHSAPPHPGTTAARPDQRFPILCDGGQKHIGQEQQP</sequence>
<feature type="region of interest" description="Disordered" evidence="1">
    <location>
        <begin position="182"/>
        <end position="218"/>
    </location>
</feature>
<comment type="caution">
    <text evidence="2">The sequence shown here is derived from an EMBL/GenBank/DDBJ whole genome shotgun (WGS) entry which is preliminary data.</text>
</comment>
<accession>A0AA38UMC2</accession>
<feature type="compositionally biased region" description="Basic and acidic residues" evidence="1">
    <location>
        <begin position="208"/>
        <end position="218"/>
    </location>
</feature>
<evidence type="ECO:0000313" key="2">
    <source>
        <dbReference type="EMBL" id="KAJ3979717.1"/>
    </source>
</evidence>
<reference evidence="2" key="1">
    <citation type="submission" date="2022-08" db="EMBL/GenBank/DDBJ databases">
        <authorList>
            <consortium name="DOE Joint Genome Institute"/>
            <person name="Min B."/>
            <person name="Riley R."/>
            <person name="Sierra-Patev S."/>
            <person name="Naranjo-Ortiz M."/>
            <person name="Looney B."/>
            <person name="Konkel Z."/>
            <person name="Slot J.C."/>
            <person name="Sakamoto Y."/>
            <person name="Steenwyk J.L."/>
            <person name="Rokas A."/>
            <person name="Carro J."/>
            <person name="Camarero S."/>
            <person name="Ferreira P."/>
            <person name="Molpeceres G."/>
            <person name="Ruiz-Duenas F.J."/>
            <person name="Serrano A."/>
            <person name="Henrissat B."/>
            <person name="Drula E."/>
            <person name="Hughes K.W."/>
            <person name="Mata J.L."/>
            <person name="Ishikawa N.K."/>
            <person name="Vargas-Isla R."/>
            <person name="Ushijima S."/>
            <person name="Smith C.A."/>
            <person name="Ahrendt S."/>
            <person name="Andreopoulos W."/>
            <person name="He G."/>
            <person name="Labutti K."/>
            <person name="Lipzen A."/>
            <person name="Ng V."/>
            <person name="Sandor L."/>
            <person name="Barry K."/>
            <person name="Martinez A.T."/>
            <person name="Xiao Y."/>
            <person name="Gibbons J.G."/>
            <person name="Terashima K."/>
            <person name="Hibbett D.S."/>
            <person name="Grigoriev I.V."/>
        </authorList>
    </citation>
    <scope>NUCLEOTIDE SEQUENCE</scope>
    <source>
        <strain evidence="2">TFB7829</strain>
    </source>
</reference>
<organism evidence="2 3">
    <name type="scientific">Lentinula detonsa</name>
    <dbReference type="NCBI Taxonomy" id="2804962"/>
    <lineage>
        <taxon>Eukaryota</taxon>
        <taxon>Fungi</taxon>
        <taxon>Dikarya</taxon>
        <taxon>Basidiomycota</taxon>
        <taxon>Agaricomycotina</taxon>
        <taxon>Agaricomycetes</taxon>
        <taxon>Agaricomycetidae</taxon>
        <taxon>Agaricales</taxon>
        <taxon>Marasmiineae</taxon>
        <taxon>Omphalotaceae</taxon>
        <taxon>Lentinula</taxon>
    </lineage>
</organism>
<evidence type="ECO:0000256" key="1">
    <source>
        <dbReference type="SAM" id="MobiDB-lite"/>
    </source>
</evidence>
<feature type="compositionally biased region" description="Polar residues" evidence="1">
    <location>
        <begin position="1"/>
        <end position="14"/>
    </location>
</feature>
<feature type="region of interest" description="Disordered" evidence="1">
    <location>
        <begin position="1"/>
        <end position="34"/>
    </location>
</feature>
<evidence type="ECO:0000313" key="3">
    <source>
        <dbReference type="Proteomes" id="UP001163850"/>
    </source>
</evidence>
<dbReference type="EMBL" id="MU802283">
    <property type="protein sequence ID" value="KAJ3979717.1"/>
    <property type="molecule type" value="Genomic_DNA"/>
</dbReference>